<dbReference type="Gene3D" id="1.10.10.10">
    <property type="entry name" value="Winged helix-like DNA-binding domain superfamily/Winged helix DNA-binding domain"/>
    <property type="match status" value="1"/>
</dbReference>
<dbReference type="GO" id="GO:0003700">
    <property type="term" value="F:DNA-binding transcription factor activity"/>
    <property type="evidence" value="ECO:0007669"/>
    <property type="project" value="InterPro"/>
</dbReference>
<dbReference type="SUPFAM" id="SSF48008">
    <property type="entry name" value="GntR ligand-binding domain-like"/>
    <property type="match status" value="1"/>
</dbReference>
<proteinExistence type="predicted"/>
<dbReference type="InterPro" id="IPR036388">
    <property type="entry name" value="WH-like_DNA-bd_sf"/>
</dbReference>
<reference evidence="5 6" key="1">
    <citation type="submission" date="2022-04" db="EMBL/GenBank/DDBJ databases">
        <authorList>
            <person name="Ye Y.-Q."/>
            <person name="Du Z.-J."/>
        </authorList>
    </citation>
    <scope>NUCLEOTIDE SEQUENCE [LARGE SCALE GENOMIC DNA]</scope>
    <source>
        <strain evidence="5 6">A6E488</strain>
    </source>
</reference>
<dbReference type="InterPro" id="IPR008920">
    <property type="entry name" value="TF_FadR/GntR_C"/>
</dbReference>
<dbReference type="AlphaFoldDB" id="A0AAW5R6Q6"/>
<sequence>MNDRYFRPVKVLLPSEEVARLISDAIRSGDFPVGSRLPSERRLAEKMEVSRPTVREAVRILVEQGVLAVKPGSGGGIFVASEDVPFDIIVDMPQMRPGEIDDALEMRRLILPWVVQIASRYAGDDDFERMRSAIVFGRASLPPEGEKISAQAVNLVIIATMRFDLAMAEATRNVLVRQLMDQLLHWVEPLRHRTLHTREDLELSLDLTNEMLEAIELADAERIDRITERRLSILETALEQHTGRRMRRHRR</sequence>
<protein>
    <submittedName>
        <fullName evidence="5">GntR family transcriptional regulator</fullName>
    </submittedName>
</protein>
<dbReference type="SUPFAM" id="SSF46785">
    <property type="entry name" value="Winged helix' DNA-binding domain"/>
    <property type="match status" value="1"/>
</dbReference>
<dbReference type="PRINTS" id="PR00035">
    <property type="entry name" value="HTHGNTR"/>
</dbReference>
<dbReference type="CDD" id="cd07377">
    <property type="entry name" value="WHTH_GntR"/>
    <property type="match status" value="1"/>
</dbReference>
<keyword evidence="1" id="KW-0805">Transcription regulation</keyword>
<comment type="caution">
    <text evidence="5">The sequence shown here is derived from an EMBL/GenBank/DDBJ whole genome shotgun (WGS) entry which is preliminary data.</text>
</comment>
<dbReference type="PROSITE" id="PS50949">
    <property type="entry name" value="HTH_GNTR"/>
    <property type="match status" value="1"/>
</dbReference>
<accession>A0AAW5R6Q6</accession>
<dbReference type="PANTHER" id="PTHR43537">
    <property type="entry name" value="TRANSCRIPTIONAL REGULATOR, GNTR FAMILY"/>
    <property type="match status" value="1"/>
</dbReference>
<dbReference type="Pfam" id="PF07729">
    <property type="entry name" value="FCD"/>
    <property type="match status" value="1"/>
</dbReference>
<dbReference type="InterPro" id="IPR000524">
    <property type="entry name" value="Tscrpt_reg_HTH_GntR"/>
</dbReference>
<dbReference type="Gene3D" id="1.20.120.530">
    <property type="entry name" value="GntR ligand-binding domain-like"/>
    <property type="match status" value="1"/>
</dbReference>
<dbReference type="EMBL" id="JALIDZ010000013">
    <property type="protein sequence ID" value="MCT8974588.1"/>
    <property type="molecule type" value="Genomic_DNA"/>
</dbReference>
<dbReference type="InterPro" id="IPR036390">
    <property type="entry name" value="WH_DNA-bd_sf"/>
</dbReference>
<dbReference type="InterPro" id="IPR011711">
    <property type="entry name" value="GntR_C"/>
</dbReference>
<evidence type="ECO:0000256" key="2">
    <source>
        <dbReference type="ARBA" id="ARBA00023125"/>
    </source>
</evidence>
<feature type="domain" description="HTH gntR-type" evidence="4">
    <location>
        <begin position="12"/>
        <end position="82"/>
    </location>
</feature>
<gene>
    <name evidence="5" type="ORF">MUB46_22205</name>
</gene>
<keyword evidence="2" id="KW-0238">DNA-binding</keyword>
<keyword evidence="6" id="KW-1185">Reference proteome</keyword>
<name>A0AAW5R6Q6_9HYPH</name>
<evidence type="ECO:0000256" key="1">
    <source>
        <dbReference type="ARBA" id="ARBA00023015"/>
    </source>
</evidence>
<evidence type="ECO:0000313" key="5">
    <source>
        <dbReference type="EMBL" id="MCT8974588.1"/>
    </source>
</evidence>
<dbReference type="SMART" id="SM00345">
    <property type="entry name" value="HTH_GNTR"/>
    <property type="match status" value="1"/>
</dbReference>
<evidence type="ECO:0000259" key="4">
    <source>
        <dbReference type="PROSITE" id="PS50949"/>
    </source>
</evidence>
<dbReference type="Pfam" id="PF00392">
    <property type="entry name" value="GntR"/>
    <property type="match status" value="1"/>
</dbReference>
<keyword evidence="3" id="KW-0804">Transcription</keyword>
<dbReference type="RefSeq" id="WP_261618174.1">
    <property type="nucleotide sequence ID" value="NZ_JALIDZ010000013.1"/>
</dbReference>
<dbReference type="PANTHER" id="PTHR43537:SF5">
    <property type="entry name" value="UXU OPERON TRANSCRIPTIONAL REGULATOR"/>
    <property type="match status" value="1"/>
</dbReference>
<dbReference type="GO" id="GO:0003677">
    <property type="term" value="F:DNA binding"/>
    <property type="evidence" value="ECO:0007669"/>
    <property type="project" value="UniProtKB-KW"/>
</dbReference>
<evidence type="ECO:0000256" key="3">
    <source>
        <dbReference type="ARBA" id="ARBA00023163"/>
    </source>
</evidence>
<organism evidence="5 6">
    <name type="scientific">Microbaculum marinisediminis</name>
    <dbReference type="NCBI Taxonomy" id="2931392"/>
    <lineage>
        <taxon>Bacteria</taxon>
        <taxon>Pseudomonadati</taxon>
        <taxon>Pseudomonadota</taxon>
        <taxon>Alphaproteobacteria</taxon>
        <taxon>Hyphomicrobiales</taxon>
        <taxon>Tepidamorphaceae</taxon>
        <taxon>Microbaculum</taxon>
    </lineage>
</organism>
<dbReference type="Proteomes" id="UP001320898">
    <property type="component" value="Unassembled WGS sequence"/>
</dbReference>
<evidence type="ECO:0000313" key="6">
    <source>
        <dbReference type="Proteomes" id="UP001320898"/>
    </source>
</evidence>